<sequence length="122" mass="13629">MRGRPPAVRPSAERALVRPAAVINGSGRRKSAERTPLIARSNNSNRPVDFDAGAAEGTWPAAAAHRRALRIRPARPLARPRAPDQWWPSADAVVPHWRQARSLIYDKRKARSIAKFLLINWS</sequence>
<protein>
    <submittedName>
        <fullName evidence="2">Uncharacterized protein</fullName>
    </submittedName>
</protein>
<dbReference type="Proteomes" id="UP000299102">
    <property type="component" value="Unassembled WGS sequence"/>
</dbReference>
<comment type="caution">
    <text evidence="2">The sequence shown here is derived from an EMBL/GenBank/DDBJ whole genome shotgun (WGS) entry which is preliminary data.</text>
</comment>
<keyword evidence="3" id="KW-1185">Reference proteome</keyword>
<dbReference type="EMBL" id="BGZK01001366">
    <property type="protein sequence ID" value="GBP78358.1"/>
    <property type="molecule type" value="Genomic_DNA"/>
</dbReference>
<accession>A0A4C1YQC9</accession>
<gene>
    <name evidence="2" type="ORF">EVAR_9366_1</name>
</gene>
<name>A0A4C1YQC9_EUMVA</name>
<feature type="region of interest" description="Disordered" evidence="1">
    <location>
        <begin position="19"/>
        <end position="49"/>
    </location>
</feature>
<dbReference type="AlphaFoldDB" id="A0A4C1YQC9"/>
<evidence type="ECO:0000256" key="1">
    <source>
        <dbReference type="SAM" id="MobiDB-lite"/>
    </source>
</evidence>
<organism evidence="2 3">
    <name type="scientific">Eumeta variegata</name>
    <name type="common">Bagworm moth</name>
    <name type="synonym">Eumeta japonica</name>
    <dbReference type="NCBI Taxonomy" id="151549"/>
    <lineage>
        <taxon>Eukaryota</taxon>
        <taxon>Metazoa</taxon>
        <taxon>Ecdysozoa</taxon>
        <taxon>Arthropoda</taxon>
        <taxon>Hexapoda</taxon>
        <taxon>Insecta</taxon>
        <taxon>Pterygota</taxon>
        <taxon>Neoptera</taxon>
        <taxon>Endopterygota</taxon>
        <taxon>Lepidoptera</taxon>
        <taxon>Glossata</taxon>
        <taxon>Ditrysia</taxon>
        <taxon>Tineoidea</taxon>
        <taxon>Psychidae</taxon>
        <taxon>Oiketicinae</taxon>
        <taxon>Eumeta</taxon>
    </lineage>
</organism>
<reference evidence="2 3" key="1">
    <citation type="journal article" date="2019" name="Commun. Biol.">
        <title>The bagworm genome reveals a unique fibroin gene that provides high tensile strength.</title>
        <authorList>
            <person name="Kono N."/>
            <person name="Nakamura H."/>
            <person name="Ohtoshi R."/>
            <person name="Tomita M."/>
            <person name="Numata K."/>
            <person name="Arakawa K."/>
        </authorList>
    </citation>
    <scope>NUCLEOTIDE SEQUENCE [LARGE SCALE GENOMIC DNA]</scope>
</reference>
<proteinExistence type="predicted"/>
<evidence type="ECO:0000313" key="2">
    <source>
        <dbReference type="EMBL" id="GBP78358.1"/>
    </source>
</evidence>
<evidence type="ECO:0000313" key="3">
    <source>
        <dbReference type="Proteomes" id="UP000299102"/>
    </source>
</evidence>